<reference evidence="1 2" key="1">
    <citation type="submission" date="2020-07" db="EMBL/GenBank/DDBJ databases">
        <title>Sequencing the genomes of 1000 actinobacteria strains.</title>
        <authorList>
            <person name="Klenk H.-P."/>
        </authorList>
    </citation>
    <scope>NUCLEOTIDE SEQUENCE [LARGE SCALE GENOMIC DNA]</scope>
    <source>
        <strain evidence="1 2">DSM 24482</strain>
    </source>
</reference>
<comment type="caution">
    <text evidence="1">The sequence shown here is derived from an EMBL/GenBank/DDBJ whole genome shotgun (WGS) entry which is preliminary data.</text>
</comment>
<dbReference type="InterPro" id="IPR027417">
    <property type="entry name" value="P-loop_NTPase"/>
</dbReference>
<sequence length="339" mass="36554">MLRALQHELDRRGWLTVAVEAQRDPDARALARQQLERGLLAGARRLASRSERLSDTLASALSTLTSFSLSVGAGVTLGANLQPARGRADTGVLELDLVELVEDLAPALRDAGTGLAVFVDEIQDLEASTLTALLAVQHQAAQQGWPFSVFGAGLPSVPAVLSEARSYAERQFEYRSIDRLGADDATEAFAGPARTAGASFTPEALTLLVDASGGYPYFVQELGFQAWQLAPGPDLITDDDARLAASAGIDALDAGFFRARWERATRAEQRFMRAMAADHDAPSLLTDLVERLRKRKPSDLSVARRDLISKGLIYASARAELAFTAPHMASYINRRHGEG</sequence>
<evidence type="ECO:0000313" key="1">
    <source>
        <dbReference type="EMBL" id="NYD86498.1"/>
    </source>
</evidence>
<evidence type="ECO:0000313" key="2">
    <source>
        <dbReference type="Proteomes" id="UP000577956"/>
    </source>
</evidence>
<organism evidence="1 2">
    <name type="scientific">Cellulomonas oligotrophica</name>
    <dbReference type="NCBI Taxonomy" id="931536"/>
    <lineage>
        <taxon>Bacteria</taxon>
        <taxon>Bacillati</taxon>
        <taxon>Actinomycetota</taxon>
        <taxon>Actinomycetes</taxon>
        <taxon>Micrococcales</taxon>
        <taxon>Cellulomonadaceae</taxon>
        <taxon>Cellulomonas</taxon>
    </lineage>
</organism>
<proteinExistence type="predicted"/>
<gene>
    <name evidence="1" type="ORF">BKA21_002047</name>
</gene>
<dbReference type="SUPFAM" id="SSF52540">
    <property type="entry name" value="P-loop containing nucleoside triphosphate hydrolases"/>
    <property type="match status" value="1"/>
</dbReference>
<dbReference type="AlphaFoldDB" id="A0A7Y9FFQ0"/>
<name>A0A7Y9FFQ0_9CELL</name>
<dbReference type="Proteomes" id="UP000577956">
    <property type="component" value="Unassembled WGS sequence"/>
</dbReference>
<accession>A0A7Y9FFQ0</accession>
<protein>
    <submittedName>
        <fullName evidence="1">Uncharacterized protein</fullName>
    </submittedName>
</protein>
<dbReference type="EMBL" id="JACCBK010000001">
    <property type="protein sequence ID" value="NYD86498.1"/>
    <property type="molecule type" value="Genomic_DNA"/>
</dbReference>